<proteinExistence type="predicted"/>
<protein>
    <recommendedName>
        <fullName evidence="3">GYF domain-containing protein</fullName>
    </recommendedName>
</protein>
<name>A0A5B9QRY2_9BACT</name>
<dbReference type="RefSeq" id="WP_068139841.1">
    <property type="nucleotide sequence ID" value="NZ_CP042914.1"/>
</dbReference>
<evidence type="ECO:0000313" key="1">
    <source>
        <dbReference type="EMBL" id="QEG41857.1"/>
    </source>
</evidence>
<dbReference type="OrthoDB" id="286007at2"/>
<dbReference type="KEGG" id="rul:UC8_38850"/>
<keyword evidence="2" id="KW-1185">Reference proteome</keyword>
<evidence type="ECO:0008006" key="3">
    <source>
        <dbReference type="Google" id="ProtNLM"/>
    </source>
</evidence>
<organism evidence="1 2">
    <name type="scientific">Roseimaritima ulvae</name>
    <dbReference type="NCBI Taxonomy" id="980254"/>
    <lineage>
        <taxon>Bacteria</taxon>
        <taxon>Pseudomonadati</taxon>
        <taxon>Planctomycetota</taxon>
        <taxon>Planctomycetia</taxon>
        <taxon>Pirellulales</taxon>
        <taxon>Pirellulaceae</taxon>
        <taxon>Roseimaritima</taxon>
    </lineage>
</organism>
<reference evidence="1 2" key="1">
    <citation type="submission" date="2019-08" db="EMBL/GenBank/DDBJ databases">
        <title>Deep-cultivation of Planctomycetes and their phenomic and genomic characterization uncovers novel biology.</title>
        <authorList>
            <person name="Wiegand S."/>
            <person name="Jogler M."/>
            <person name="Boedeker C."/>
            <person name="Pinto D."/>
            <person name="Vollmers J."/>
            <person name="Rivas-Marin E."/>
            <person name="Kohn T."/>
            <person name="Peeters S.H."/>
            <person name="Heuer A."/>
            <person name="Rast P."/>
            <person name="Oberbeckmann S."/>
            <person name="Bunk B."/>
            <person name="Jeske O."/>
            <person name="Meyerdierks A."/>
            <person name="Storesund J.E."/>
            <person name="Kallscheuer N."/>
            <person name="Luecker S."/>
            <person name="Lage O.M."/>
            <person name="Pohl T."/>
            <person name="Merkel B.J."/>
            <person name="Hornburger P."/>
            <person name="Mueller R.-W."/>
            <person name="Bruemmer F."/>
            <person name="Labrenz M."/>
            <person name="Spormann A.M."/>
            <person name="Op den Camp H."/>
            <person name="Overmann J."/>
            <person name="Amann R."/>
            <person name="Jetten M.S.M."/>
            <person name="Mascher T."/>
            <person name="Medema M.H."/>
            <person name="Devos D.P."/>
            <person name="Kaster A.-K."/>
            <person name="Ovreas L."/>
            <person name="Rohde M."/>
            <person name="Galperin M.Y."/>
            <person name="Jogler C."/>
        </authorList>
    </citation>
    <scope>NUCLEOTIDE SEQUENCE [LARGE SCALE GENOMIC DNA]</scope>
    <source>
        <strain evidence="1 2">UC8</strain>
    </source>
</reference>
<dbReference type="Proteomes" id="UP000325286">
    <property type="component" value="Chromosome"/>
</dbReference>
<accession>A0A5B9QRY2</accession>
<dbReference type="AlphaFoldDB" id="A0A5B9QRY2"/>
<dbReference type="EMBL" id="CP042914">
    <property type="protein sequence ID" value="QEG41857.1"/>
    <property type="molecule type" value="Genomic_DNA"/>
</dbReference>
<sequence length="77" mass="8821">MSTDWFFLKKGWLGKAKAVGPLNEPDLLLRIDRGEIAPETLVQSESKTRGRWIPMNRVGPAFKHWRKLHPEAKAPSQ</sequence>
<evidence type="ECO:0000313" key="2">
    <source>
        <dbReference type="Proteomes" id="UP000325286"/>
    </source>
</evidence>
<gene>
    <name evidence="1" type="ORF">UC8_38850</name>
</gene>